<keyword evidence="2" id="KW-0812">Transmembrane</keyword>
<dbReference type="OrthoDB" id="510914at2"/>
<comment type="caution">
    <text evidence="4">The sequence shown here is derived from an EMBL/GenBank/DDBJ whole genome shotgun (WGS) entry which is preliminary data.</text>
</comment>
<name>A0A433UHN4_ANAVA</name>
<keyword evidence="2" id="KW-0472">Membrane</keyword>
<sequence>MNDQQRTNRNISSGVIAAVSAAVVAVSGGVAWLTSQSPNTSTPANPSQIIKQPVTTQPGNEQTASIYWLRPTDKSVELVPQPIKIAAAQPNQALEAAFKTLLAGPTESTDSTTIPQGTQLLGLKADKNEVHVNLSSDFTSGGGSTSMMGRVGQVVYTATTLNPNAKVYIEVDGKQLDVLGGEGVELEQPLTRESFNKNYPL</sequence>
<dbReference type="InterPro" id="IPR019606">
    <property type="entry name" value="GerMN"/>
</dbReference>
<gene>
    <name evidence="4" type="ORF">DSM107003_44030</name>
</gene>
<organism evidence="4 5">
    <name type="scientific">Trichormus variabilis SAG 1403-4b</name>
    <dbReference type="NCBI Taxonomy" id="447716"/>
    <lineage>
        <taxon>Bacteria</taxon>
        <taxon>Bacillati</taxon>
        <taxon>Cyanobacteriota</taxon>
        <taxon>Cyanophyceae</taxon>
        <taxon>Nostocales</taxon>
        <taxon>Nostocaceae</taxon>
        <taxon>Trichormus</taxon>
    </lineage>
</organism>
<evidence type="ECO:0000313" key="5">
    <source>
        <dbReference type="Proteomes" id="UP000276103"/>
    </source>
</evidence>
<evidence type="ECO:0000259" key="3">
    <source>
        <dbReference type="SMART" id="SM00909"/>
    </source>
</evidence>
<dbReference type="Proteomes" id="UP000276103">
    <property type="component" value="Unassembled WGS sequence"/>
</dbReference>
<reference evidence="4 5" key="1">
    <citation type="journal article" date="2019" name="Genome Biol. Evol.">
        <title>Day and night: Metabolic profiles and evolutionary relationships of six axenic non-marine cyanobacteria.</title>
        <authorList>
            <person name="Will S.E."/>
            <person name="Henke P."/>
            <person name="Boedeker C."/>
            <person name="Huang S."/>
            <person name="Brinkmann H."/>
            <person name="Rohde M."/>
            <person name="Jarek M."/>
            <person name="Friedl T."/>
            <person name="Seufert S."/>
            <person name="Schumacher M."/>
            <person name="Overmann J."/>
            <person name="Neumann-Schaal M."/>
            <person name="Petersen J."/>
        </authorList>
    </citation>
    <scope>NUCLEOTIDE SEQUENCE [LARGE SCALE GENOMIC DNA]</scope>
    <source>
        <strain evidence="4 5">SAG 1403-4b</strain>
    </source>
</reference>
<evidence type="ECO:0000256" key="2">
    <source>
        <dbReference type="SAM" id="Phobius"/>
    </source>
</evidence>
<protein>
    <recommendedName>
        <fullName evidence="3">GerMN domain-containing protein</fullName>
    </recommendedName>
</protein>
<dbReference type="RefSeq" id="WP_127056212.1">
    <property type="nucleotide sequence ID" value="NZ_RSCM01000019.1"/>
</dbReference>
<accession>A0A433UHN4</accession>
<proteinExistence type="predicted"/>
<keyword evidence="2" id="KW-1133">Transmembrane helix</keyword>
<feature type="domain" description="GerMN" evidence="3">
    <location>
        <begin position="94"/>
        <end position="180"/>
    </location>
</feature>
<dbReference type="EMBL" id="RSCM01000019">
    <property type="protein sequence ID" value="RUS93347.1"/>
    <property type="molecule type" value="Genomic_DNA"/>
</dbReference>
<dbReference type="AlphaFoldDB" id="A0A433UHN4"/>
<dbReference type="Pfam" id="PF10646">
    <property type="entry name" value="Germane"/>
    <property type="match status" value="1"/>
</dbReference>
<feature type="transmembrane region" description="Helical" evidence="2">
    <location>
        <begin position="12"/>
        <end position="33"/>
    </location>
</feature>
<feature type="region of interest" description="Disordered" evidence="1">
    <location>
        <begin position="36"/>
        <end position="56"/>
    </location>
</feature>
<evidence type="ECO:0000313" key="4">
    <source>
        <dbReference type="EMBL" id="RUS93347.1"/>
    </source>
</evidence>
<evidence type="ECO:0000256" key="1">
    <source>
        <dbReference type="SAM" id="MobiDB-lite"/>
    </source>
</evidence>
<keyword evidence="5" id="KW-1185">Reference proteome</keyword>
<dbReference type="SMART" id="SM00909">
    <property type="entry name" value="Germane"/>
    <property type="match status" value="1"/>
</dbReference>